<accession>X1GR70</accession>
<sequence length="30" mass="3470">AATINAAYARYAYIFRTKVLDYYQGRLSIP</sequence>
<gene>
    <name evidence="1" type="ORF">S03H2_27250</name>
</gene>
<comment type="caution">
    <text evidence="1">The sequence shown here is derived from an EMBL/GenBank/DDBJ whole genome shotgun (WGS) entry which is preliminary data.</text>
</comment>
<protein>
    <submittedName>
        <fullName evidence="1">Uncharacterized protein</fullName>
    </submittedName>
</protein>
<dbReference type="AlphaFoldDB" id="X1GR70"/>
<reference evidence="1" key="1">
    <citation type="journal article" date="2014" name="Front. Microbiol.">
        <title>High frequency of phylogenetically diverse reductive dehalogenase-homologous genes in deep subseafloor sedimentary metagenomes.</title>
        <authorList>
            <person name="Kawai M."/>
            <person name="Futagami T."/>
            <person name="Toyoda A."/>
            <person name="Takaki Y."/>
            <person name="Nishi S."/>
            <person name="Hori S."/>
            <person name="Arai W."/>
            <person name="Tsubouchi T."/>
            <person name="Morono Y."/>
            <person name="Uchiyama I."/>
            <person name="Ito T."/>
            <person name="Fujiyama A."/>
            <person name="Inagaki F."/>
            <person name="Takami H."/>
        </authorList>
    </citation>
    <scope>NUCLEOTIDE SEQUENCE</scope>
    <source>
        <strain evidence="1">Expedition CK06-06</strain>
    </source>
</reference>
<organism evidence="1">
    <name type="scientific">marine sediment metagenome</name>
    <dbReference type="NCBI Taxonomy" id="412755"/>
    <lineage>
        <taxon>unclassified sequences</taxon>
        <taxon>metagenomes</taxon>
        <taxon>ecological metagenomes</taxon>
    </lineage>
</organism>
<proteinExistence type="predicted"/>
<name>X1GR70_9ZZZZ</name>
<dbReference type="EMBL" id="BARU01016242">
    <property type="protein sequence ID" value="GAH59692.1"/>
    <property type="molecule type" value="Genomic_DNA"/>
</dbReference>
<feature type="non-terminal residue" evidence="1">
    <location>
        <position position="1"/>
    </location>
</feature>
<evidence type="ECO:0000313" key="1">
    <source>
        <dbReference type="EMBL" id="GAH59692.1"/>
    </source>
</evidence>